<dbReference type="EMBL" id="CP019082">
    <property type="protein sequence ID" value="APW60595.1"/>
    <property type="molecule type" value="Genomic_DNA"/>
</dbReference>
<reference evidence="3" key="1">
    <citation type="submission" date="2016-12" db="EMBL/GenBank/DDBJ databases">
        <title>Comparative genomics of four Isosphaeraceae planctomycetes: a common pool of plasmids and glycoside hydrolase genes.</title>
        <authorList>
            <person name="Ivanova A."/>
        </authorList>
    </citation>
    <scope>NUCLEOTIDE SEQUENCE [LARGE SCALE GENOMIC DNA]</scope>
    <source>
        <strain evidence="3">PX4</strain>
    </source>
</reference>
<gene>
    <name evidence="2" type="ORF">BSF38_02070</name>
</gene>
<dbReference type="KEGG" id="pbor:BSF38_02070"/>
<feature type="signal peptide" evidence="1">
    <location>
        <begin position="1"/>
        <end position="25"/>
    </location>
</feature>
<organism evidence="2 3">
    <name type="scientific">Paludisphaera borealis</name>
    <dbReference type="NCBI Taxonomy" id="1387353"/>
    <lineage>
        <taxon>Bacteria</taxon>
        <taxon>Pseudomonadati</taxon>
        <taxon>Planctomycetota</taxon>
        <taxon>Planctomycetia</taxon>
        <taxon>Isosphaerales</taxon>
        <taxon>Isosphaeraceae</taxon>
        <taxon>Paludisphaera</taxon>
    </lineage>
</organism>
<proteinExistence type="predicted"/>
<evidence type="ECO:0008006" key="4">
    <source>
        <dbReference type="Google" id="ProtNLM"/>
    </source>
</evidence>
<protein>
    <recommendedName>
        <fullName evidence="4">Phospholipase C</fullName>
    </recommendedName>
</protein>
<dbReference type="OrthoDB" id="264773at2"/>
<evidence type="ECO:0000313" key="2">
    <source>
        <dbReference type="EMBL" id="APW60595.1"/>
    </source>
</evidence>
<dbReference type="Proteomes" id="UP000186309">
    <property type="component" value="Chromosome"/>
</dbReference>
<dbReference type="STRING" id="1387353.BSF38_02070"/>
<dbReference type="AlphaFoldDB" id="A0A1U7CNT0"/>
<keyword evidence="3" id="KW-1185">Reference proteome</keyword>
<feature type="chain" id="PRO_5012956531" description="Phospholipase C" evidence="1">
    <location>
        <begin position="26"/>
        <end position="239"/>
    </location>
</feature>
<accession>A0A1U7CNT0</accession>
<evidence type="ECO:0000256" key="1">
    <source>
        <dbReference type="SAM" id="SignalP"/>
    </source>
</evidence>
<keyword evidence="1" id="KW-0732">Signal</keyword>
<dbReference type="RefSeq" id="WP_083712853.1">
    <property type="nucleotide sequence ID" value="NZ_CP019082.1"/>
</dbReference>
<sequence length="239" mass="25762">MSVGITRRSAMLVGWSLVLATAATAQGPRQPKVAPGPSEPDWVVVLSERYGLSMFDDLLNPLTTTAAETRGLFRKAGPGPVSYTPVIALGLPSRTRGGWYRSAAAESPRKTGLWTYTFKNTTADLKQETNLPPPLEDGSSVRFDPGDQPFGVWVANDGLPDGGVFSEPSVVARVNARLAAQPYKAMIYPNHDKATGKKIPNSYIIGWEYSTNDDFQDVVCRLDNVILIDAAGKPGEAKP</sequence>
<name>A0A1U7CNT0_9BACT</name>
<evidence type="ECO:0000313" key="3">
    <source>
        <dbReference type="Proteomes" id="UP000186309"/>
    </source>
</evidence>